<dbReference type="GO" id="GO:0004674">
    <property type="term" value="F:protein serine/threonine kinase activity"/>
    <property type="evidence" value="ECO:0007669"/>
    <property type="project" value="UniProtKB-KW"/>
</dbReference>
<dbReference type="PROSITE" id="PS50011">
    <property type="entry name" value="PROTEIN_KINASE_DOM"/>
    <property type="match status" value="1"/>
</dbReference>
<name>A0AAN7M3L5_TRANT</name>
<dbReference type="Pfam" id="PF08263">
    <property type="entry name" value="LRRNT_2"/>
    <property type="match status" value="1"/>
</dbReference>
<keyword evidence="13 22" id="KW-0547">Nucleotide-binding</keyword>
<comment type="similarity">
    <text evidence="2">Belongs to the protein kinase superfamily. Ser/Thr protein kinase family.</text>
</comment>
<keyword evidence="8" id="KW-0433">Leucine-rich repeat</keyword>
<dbReference type="InterPro" id="IPR032675">
    <property type="entry name" value="LRR_dom_sf"/>
</dbReference>
<dbReference type="SMART" id="SM00369">
    <property type="entry name" value="LRR_TYP"/>
    <property type="match status" value="7"/>
</dbReference>
<evidence type="ECO:0000256" key="14">
    <source>
        <dbReference type="ARBA" id="ARBA00022777"/>
    </source>
</evidence>
<sequence>MRSTVAGSHALSDPPPMWIFLYALLMLRCLVPPSLSDSLCDHSDKESLVSFSTYLSPPLNWSSSSNSDCCLWEGVTCDPAIGRVTGLDLRNKTLTGSLPTSILNLSRLSFLDLASNKISGPLPSRFFHSLTALQILDLSFNAFSGELPSLSVNNSLQSLGLSCNKFSGSIPVSIFQLGRRLVSFNASCNRFSGHIPSPICDTSNPTSSLMIRSLDFSDNNFTGGVPAGLSSCSKLETFRAGINSLTGELPNDLYGATSLQEISLFLNMLTGPIDNGITNLTSLRIISLYSNYFTGPIPAGIGRLSRLEQLLLHVNNLTGSLPASLKDCTSLKKLYLRVNSLAGDITDFDFSNLQHLTTLDLGNNNFSGSIPRSLYSCRALTAIRLATNGLRGQILPDIVNLQSLSFISISNNSLENITGALSILSSCKNLTVLILSKNFIFERVPGDGILADPHGFRNLQVLGLGGCKLHGQVPNWLQSLTSLEVLDLSQNLISGSIPGWLGSFPNLFYIDLSSNLLSGGFPAEMTALPGLRSGKPPDLENQTFLELPVFVMPNNVTNQQYNQLSNLPPAIYLRNNSLTGPIPDEIGRLRSLHTIDFGHNNFSGEIPNEISSLSNLEVVDLSYNGFAGTIPPSLKSLHFLSFFSVAYNSLEGQVPTGGQFDTFTNSSYVGNPGLCGRPLSRECSNRSVVNNGAPARRSRGSVCGSIKKLVIGLSLGAVLASFILVIPLAIWMVSRSRIIPDRDSDEVEMDGISVNSNMGAAATSSAALGRDSSFVMVFRDNPNCINTLTISELLKATDNFNQANIVGCGAFGLVYKATLENGTRVAIKKLSGDMGLMEREFKAEVEVLSNARHENLVALYGYSIHHGSRLLIYSYMENGSLDNWLHEKTDGPTLLGWPMRLKIAQGASRGLAYMHQICEPHIVHRDIKSSNILLDEKFNAYVADFGLSRLILPHQTHVTTELVGTLGYIPPEYAHSWVATLRGDVYSFGVVMLELLTGKRPFEVSRTKENKELVVWVQEMRKTGRHSEIFDPVLRGKGFDDQMVQVLDVACSCVDSDPFRRITIQDVVDRLKNVDR</sequence>
<dbReference type="SUPFAM" id="SSF56112">
    <property type="entry name" value="Protein kinase-like (PK-like)"/>
    <property type="match status" value="1"/>
</dbReference>
<evidence type="ECO:0000256" key="5">
    <source>
        <dbReference type="ARBA" id="ARBA00022475"/>
    </source>
</evidence>
<evidence type="ECO:0000256" key="23">
    <source>
        <dbReference type="SAM" id="Phobius"/>
    </source>
</evidence>
<keyword evidence="27" id="KW-1185">Reference proteome</keyword>
<keyword evidence="12" id="KW-0677">Repeat</keyword>
<comment type="catalytic activity">
    <reaction evidence="20">
        <text>L-threonyl-[protein] + ATP = O-phospho-L-threonyl-[protein] + ADP + H(+)</text>
        <dbReference type="Rhea" id="RHEA:46608"/>
        <dbReference type="Rhea" id="RHEA-COMP:11060"/>
        <dbReference type="Rhea" id="RHEA-COMP:11605"/>
        <dbReference type="ChEBI" id="CHEBI:15378"/>
        <dbReference type="ChEBI" id="CHEBI:30013"/>
        <dbReference type="ChEBI" id="CHEBI:30616"/>
        <dbReference type="ChEBI" id="CHEBI:61977"/>
        <dbReference type="ChEBI" id="CHEBI:456216"/>
        <dbReference type="EC" id="2.7.11.1"/>
    </reaction>
</comment>
<evidence type="ECO:0000259" key="25">
    <source>
        <dbReference type="PROSITE" id="PS50011"/>
    </source>
</evidence>
<dbReference type="GO" id="GO:0005886">
    <property type="term" value="C:plasma membrane"/>
    <property type="evidence" value="ECO:0007669"/>
    <property type="project" value="UniProtKB-SubCell"/>
</dbReference>
<evidence type="ECO:0000256" key="24">
    <source>
        <dbReference type="SAM" id="SignalP"/>
    </source>
</evidence>
<dbReference type="FunFam" id="1.10.510.10:FF:000309">
    <property type="entry name" value="Leucine-rich repeat receptor-like protein kinase"/>
    <property type="match status" value="1"/>
</dbReference>
<comment type="similarity">
    <text evidence="3">Belongs to the RLP family.</text>
</comment>
<dbReference type="GO" id="GO:0033612">
    <property type="term" value="F:receptor serine/threonine kinase binding"/>
    <property type="evidence" value="ECO:0007669"/>
    <property type="project" value="TreeGrafter"/>
</dbReference>
<evidence type="ECO:0000256" key="11">
    <source>
        <dbReference type="ARBA" id="ARBA00022729"/>
    </source>
</evidence>
<evidence type="ECO:0000256" key="2">
    <source>
        <dbReference type="ARBA" id="ARBA00008684"/>
    </source>
</evidence>
<dbReference type="EC" id="2.7.11.1" evidence="4"/>
<keyword evidence="15 22" id="KW-0067">ATP-binding</keyword>
<evidence type="ECO:0000256" key="20">
    <source>
        <dbReference type="ARBA" id="ARBA00047899"/>
    </source>
</evidence>
<keyword evidence="19" id="KW-0325">Glycoprotein</keyword>
<dbReference type="InterPro" id="IPR011009">
    <property type="entry name" value="Kinase-like_dom_sf"/>
</dbReference>
<evidence type="ECO:0000256" key="4">
    <source>
        <dbReference type="ARBA" id="ARBA00012513"/>
    </source>
</evidence>
<feature type="binding site" evidence="22">
    <location>
        <position position="829"/>
    </location>
    <ligand>
        <name>ATP</name>
        <dbReference type="ChEBI" id="CHEBI:30616"/>
    </ligand>
</feature>
<evidence type="ECO:0000256" key="17">
    <source>
        <dbReference type="ARBA" id="ARBA00023136"/>
    </source>
</evidence>
<dbReference type="InterPro" id="IPR013210">
    <property type="entry name" value="LRR_N_plant-typ"/>
</dbReference>
<dbReference type="Pfam" id="PF13855">
    <property type="entry name" value="LRR_8"/>
    <property type="match status" value="2"/>
</dbReference>
<keyword evidence="10 23" id="KW-0812">Transmembrane</keyword>
<feature type="domain" description="Protein kinase" evidence="25">
    <location>
        <begin position="800"/>
        <end position="1076"/>
    </location>
</feature>
<evidence type="ECO:0000256" key="9">
    <source>
        <dbReference type="ARBA" id="ARBA00022679"/>
    </source>
</evidence>
<keyword evidence="11 24" id="KW-0732">Signal</keyword>
<keyword evidence="6" id="KW-0723">Serine/threonine-protein kinase</keyword>
<dbReference type="InterPro" id="IPR001611">
    <property type="entry name" value="Leu-rich_rpt"/>
</dbReference>
<evidence type="ECO:0000256" key="16">
    <source>
        <dbReference type="ARBA" id="ARBA00022989"/>
    </source>
</evidence>
<accession>A0AAN7M3L5</accession>
<reference evidence="26 27" key="1">
    <citation type="journal article" date="2023" name="Hortic Res">
        <title>Pangenome of water caltrop reveals structural variations and asymmetric subgenome divergence after allopolyploidization.</title>
        <authorList>
            <person name="Zhang X."/>
            <person name="Chen Y."/>
            <person name="Wang L."/>
            <person name="Yuan Y."/>
            <person name="Fang M."/>
            <person name="Shi L."/>
            <person name="Lu R."/>
            <person name="Comes H.P."/>
            <person name="Ma Y."/>
            <person name="Chen Y."/>
            <person name="Huang G."/>
            <person name="Zhou Y."/>
            <person name="Zheng Z."/>
            <person name="Qiu Y."/>
        </authorList>
    </citation>
    <scope>NUCLEOTIDE SEQUENCE [LARGE SCALE GENOMIC DNA]</scope>
    <source>
        <strain evidence="26">F231</strain>
    </source>
</reference>
<dbReference type="EMBL" id="JAXQNO010000009">
    <property type="protein sequence ID" value="KAK4791048.1"/>
    <property type="molecule type" value="Genomic_DNA"/>
</dbReference>
<dbReference type="FunFam" id="3.80.10.10:FF:000213">
    <property type="entry name" value="Tyrosine-sulfated glycopeptide receptor 1"/>
    <property type="match status" value="1"/>
</dbReference>
<dbReference type="InterPro" id="IPR050647">
    <property type="entry name" value="Plant_LRR-RLKs"/>
</dbReference>
<evidence type="ECO:0000313" key="26">
    <source>
        <dbReference type="EMBL" id="KAK4791048.1"/>
    </source>
</evidence>
<feature type="signal peptide" evidence="24">
    <location>
        <begin position="1"/>
        <end position="36"/>
    </location>
</feature>
<dbReference type="PANTHER" id="PTHR48056:SF18">
    <property type="entry name" value="NON-SPECIFIC SERINE_THREONINE PROTEIN KINASE"/>
    <property type="match status" value="1"/>
</dbReference>
<dbReference type="InterPro" id="IPR017441">
    <property type="entry name" value="Protein_kinase_ATP_BS"/>
</dbReference>
<comment type="caution">
    <text evidence="26">The sequence shown here is derived from an EMBL/GenBank/DDBJ whole genome shotgun (WGS) entry which is preliminary data.</text>
</comment>
<organism evidence="26 27">
    <name type="scientific">Trapa natans</name>
    <name type="common">Water chestnut</name>
    <dbReference type="NCBI Taxonomy" id="22666"/>
    <lineage>
        <taxon>Eukaryota</taxon>
        <taxon>Viridiplantae</taxon>
        <taxon>Streptophyta</taxon>
        <taxon>Embryophyta</taxon>
        <taxon>Tracheophyta</taxon>
        <taxon>Spermatophyta</taxon>
        <taxon>Magnoliopsida</taxon>
        <taxon>eudicotyledons</taxon>
        <taxon>Gunneridae</taxon>
        <taxon>Pentapetalae</taxon>
        <taxon>rosids</taxon>
        <taxon>malvids</taxon>
        <taxon>Myrtales</taxon>
        <taxon>Lythraceae</taxon>
        <taxon>Trapa</taxon>
    </lineage>
</organism>
<dbReference type="SMART" id="SM00220">
    <property type="entry name" value="S_TKc"/>
    <property type="match status" value="1"/>
</dbReference>
<proteinExistence type="inferred from homology"/>
<evidence type="ECO:0000256" key="6">
    <source>
        <dbReference type="ARBA" id="ARBA00022527"/>
    </source>
</evidence>
<evidence type="ECO:0000313" key="27">
    <source>
        <dbReference type="Proteomes" id="UP001346149"/>
    </source>
</evidence>
<dbReference type="PROSITE" id="PS00108">
    <property type="entry name" value="PROTEIN_KINASE_ST"/>
    <property type="match status" value="1"/>
</dbReference>
<keyword evidence="17 23" id="KW-0472">Membrane</keyword>
<dbReference type="Proteomes" id="UP001346149">
    <property type="component" value="Unassembled WGS sequence"/>
</dbReference>
<keyword evidence="14" id="KW-0418">Kinase</keyword>
<dbReference type="AlphaFoldDB" id="A0AAN7M3L5"/>
<evidence type="ECO:0000256" key="19">
    <source>
        <dbReference type="ARBA" id="ARBA00023180"/>
    </source>
</evidence>
<dbReference type="FunFam" id="3.30.200.20:FF:000309">
    <property type="entry name" value="Leucine-rich repeat receptor protein kinase MSP1"/>
    <property type="match status" value="1"/>
</dbReference>
<comment type="catalytic activity">
    <reaction evidence="21">
        <text>L-seryl-[protein] + ATP = O-phospho-L-seryl-[protein] + ADP + H(+)</text>
        <dbReference type="Rhea" id="RHEA:17989"/>
        <dbReference type="Rhea" id="RHEA-COMP:9863"/>
        <dbReference type="Rhea" id="RHEA-COMP:11604"/>
        <dbReference type="ChEBI" id="CHEBI:15378"/>
        <dbReference type="ChEBI" id="CHEBI:29999"/>
        <dbReference type="ChEBI" id="CHEBI:30616"/>
        <dbReference type="ChEBI" id="CHEBI:83421"/>
        <dbReference type="ChEBI" id="CHEBI:456216"/>
        <dbReference type="EC" id="2.7.11.1"/>
    </reaction>
</comment>
<keyword evidence="18" id="KW-0675">Receptor</keyword>
<keyword evidence="7" id="KW-0597">Phosphoprotein</keyword>
<evidence type="ECO:0000256" key="3">
    <source>
        <dbReference type="ARBA" id="ARBA00009592"/>
    </source>
</evidence>
<evidence type="ECO:0000256" key="8">
    <source>
        <dbReference type="ARBA" id="ARBA00022614"/>
    </source>
</evidence>
<protein>
    <recommendedName>
        <fullName evidence="4">non-specific serine/threonine protein kinase</fullName>
        <ecNumber evidence="4">2.7.11.1</ecNumber>
    </recommendedName>
</protein>
<gene>
    <name evidence="26" type="ORF">SAY86_031461</name>
</gene>
<evidence type="ECO:0000256" key="21">
    <source>
        <dbReference type="ARBA" id="ARBA00048679"/>
    </source>
</evidence>
<feature type="transmembrane region" description="Helical" evidence="23">
    <location>
        <begin position="709"/>
        <end position="733"/>
    </location>
</feature>
<evidence type="ECO:0000256" key="1">
    <source>
        <dbReference type="ARBA" id="ARBA00004251"/>
    </source>
</evidence>
<keyword evidence="16 23" id="KW-1133">Transmembrane helix</keyword>
<evidence type="ECO:0000256" key="13">
    <source>
        <dbReference type="ARBA" id="ARBA00022741"/>
    </source>
</evidence>
<dbReference type="Gene3D" id="1.10.510.10">
    <property type="entry name" value="Transferase(Phosphotransferase) domain 1"/>
    <property type="match status" value="1"/>
</dbReference>
<dbReference type="GO" id="GO:0005524">
    <property type="term" value="F:ATP binding"/>
    <property type="evidence" value="ECO:0007669"/>
    <property type="project" value="UniProtKB-UniRule"/>
</dbReference>
<dbReference type="Pfam" id="PF00069">
    <property type="entry name" value="Pkinase"/>
    <property type="match status" value="1"/>
</dbReference>
<dbReference type="PROSITE" id="PS00107">
    <property type="entry name" value="PROTEIN_KINASE_ATP"/>
    <property type="match status" value="1"/>
</dbReference>
<dbReference type="InterPro" id="IPR000719">
    <property type="entry name" value="Prot_kinase_dom"/>
</dbReference>
<dbReference type="FunFam" id="3.80.10.10:FF:000041">
    <property type="entry name" value="LRR receptor-like serine/threonine-protein kinase ERECTA"/>
    <property type="match status" value="1"/>
</dbReference>
<keyword evidence="5" id="KW-1003">Cell membrane</keyword>
<comment type="subcellular location">
    <subcellularLocation>
        <location evidence="1">Cell membrane</location>
        <topology evidence="1">Single-pass type I membrane protein</topology>
    </subcellularLocation>
</comment>
<dbReference type="InterPro" id="IPR003591">
    <property type="entry name" value="Leu-rich_rpt_typical-subtyp"/>
</dbReference>
<keyword evidence="9" id="KW-0808">Transferase</keyword>
<evidence type="ECO:0000256" key="10">
    <source>
        <dbReference type="ARBA" id="ARBA00022692"/>
    </source>
</evidence>
<evidence type="ECO:0000256" key="12">
    <source>
        <dbReference type="ARBA" id="ARBA00022737"/>
    </source>
</evidence>
<dbReference type="Pfam" id="PF00560">
    <property type="entry name" value="LRR_1"/>
    <property type="match status" value="4"/>
</dbReference>
<evidence type="ECO:0000256" key="15">
    <source>
        <dbReference type="ARBA" id="ARBA00022840"/>
    </source>
</evidence>
<dbReference type="Gene3D" id="3.80.10.10">
    <property type="entry name" value="Ribonuclease Inhibitor"/>
    <property type="match status" value="4"/>
</dbReference>
<evidence type="ECO:0000256" key="18">
    <source>
        <dbReference type="ARBA" id="ARBA00023170"/>
    </source>
</evidence>
<feature type="chain" id="PRO_5042880576" description="non-specific serine/threonine protein kinase" evidence="24">
    <location>
        <begin position="37"/>
        <end position="1076"/>
    </location>
</feature>
<dbReference type="InterPro" id="IPR008271">
    <property type="entry name" value="Ser/Thr_kinase_AS"/>
</dbReference>
<dbReference type="Gene3D" id="3.30.200.20">
    <property type="entry name" value="Phosphorylase Kinase, domain 1"/>
    <property type="match status" value="1"/>
</dbReference>
<dbReference type="SUPFAM" id="SSF52058">
    <property type="entry name" value="L domain-like"/>
    <property type="match status" value="3"/>
</dbReference>
<evidence type="ECO:0000256" key="7">
    <source>
        <dbReference type="ARBA" id="ARBA00022553"/>
    </source>
</evidence>
<dbReference type="PANTHER" id="PTHR48056">
    <property type="entry name" value="LRR RECEPTOR-LIKE SERINE/THREONINE-PROTEIN KINASE-RELATED"/>
    <property type="match status" value="1"/>
</dbReference>
<evidence type="ECO:0000256" key="22">
    <source>
        <dbReference type="PROSITE-ProRule" id="PRU10141"/>
    </source>
</evidence>